<feature type="region of interest" description="Disordered" evidence="1">
    <location>
        <begin position="69"/>
        <end position="106"/>
    </location>
</feature>
<accession>A0ABD2J9N0</accession>
<keyword evidence="3" id="KW-1185">Reference proteome</keyword>
<proteinExistence type="predicted"/>
<dbReference type="EMBL" id="JBICBT010001024">
    <property type="protein sequence ID" value="KAL3087267.1"/>
    <property type="molecule type" value="Genomic_DNA"/>
</dbReference>
<evidence type="ECO:0000313" key="3">
    <source>
        <dbReference type="Proteomes" id="UP001620626"/>
    </source>
</evidence>
<feature type="region of interest" description="Disordered" evidence="1">
    <location>
        <begin position="14"/>
        <end position="54"/>
    </location>
</feature>
<gene>
    <name evidence="2" type="ORF">niasHT_020530</name>
</gene>
<reference evidence="2 3" key="1">
    <citation type="submission" date="2024-10" db="EMBL/GenBank/DDBJ databases">
        <authorList>
            <person name="Kim D."/>
        </authorList>
    </citation>
    <scope>NUCLEOTIDE SEQUENCE [LARGE SCALE GENOMIC DNA]</scope>
    <source>
        <strain evidence="2">BH-2024</strain>
    </source>
</reference>
<dbReference type="AlphaFoldDB" id="A0ABD2J9N0"/>
<feature type="compositionally biased region" description="Basic residues" evidence="1">
    <location>
        <begin position="89"/>
        <end position="106"/>
    </location>
</feature>
<evidence type="ECO:0000256" key="1">
    <source>
        <dbReference type="SAM" id="MobiDB-lite"/>
    </source>
</evidence>
<comment type="caution">
    <text evidence="2">The sequence shown here is derived from an EMBL/GenBank/DDBJ whole genome shotgun (WGS) entry which is preliminary data.</text>
</comment>
<sequence length="106" mass="11975">MGFGSEELIRSRTTLAALDDADSGARDAPNNENWRVSPKRGDLPLGRLRNSKTKQQIYLPKEKKSAIRVNRSAEGEIGGQKVDTENRREKKKWKRSAKKQRGAVIK</sequence>
<dbReference type="Proteomes" id="UP001620626">
    <property type="component" value="Unassembled WGS sequence"/>
</dbReference>
<protein>
    <submittedName>
        <fullName evidence="2">Uncharacterized protein</fullName>
    </submittedName>
</protein>
<name>A0ABD2J9N0_9BILA</name>
<evidence type="ECO:0000313" key="2">
    <source>
        <dbReference type="EMBL" id="KAL3087267.1"/>
    </source>
</evidence>
<organism evidence="2 3">
    <name type="scientific">Heterodera trifolii</name>
    <dbReference type="NCBI Taxonomy" id="157864"/>
    <lineage>
        <taxon>Eukaryota</taxon>
        <taxon>Metazoa</taxon>
        <taxon>Ecdysozoa</taxon>
        <taxon>Nematoda</taxon>
        <taxon>Chromadorea</taxon>
        <taxon>Rhabditida</taxon>
        <taxon>Tylenchina</taxon>
        <taxon>Tylenchomorpha</taxon>
        <taxon>Tylenchoidea</taxon>
        <taxon>Heteroderidae</taxon>
        <taxon>Heteroderinae</taxon>
        <taxon>Heterodera</taxon>
    </lineage>
</organism>